<dbReference type="EMBL" id="LEKT01000079">
    <property type="protein sequence ID" value="KMO85272.1"/>
    <property type="molecule type" value="Genomic_DNA"/>
</dbReference>
<dbReference type="InParanoid" id="A0A0J6WU17"/>
<sequence>MFEKWTIKSVKYLNSRIFIKFMDDNDAEYSLKSEDPARPEFMDALRHFRDCFRSFESNPILDSPSKMAIHTIGFKYKDDQLNSFAPTCTVRSENGFEGELAIAAIAYPTNNKDINIALSTITCEANQYIAGHRAQMGLFDGEEE</sequence>
<comment type="caution">
    <text evidence="1">The sequence shown here is derived from an EMBL/GenBank/DDBJ whole genome shotgun (WGS) entry which is preliminary data.</text>
</comment>
<name>A0A0J6WU17_9FIRM</name>
<dbReference type="PATRIC" id="fig|1122219.3.peg.3257"/>
<dbReference type="Proteomes" id="UP000036503">
    <property type="component" value="Unassembled WGS sequence"/>
</dbReference>
<organism evidence="1 2">
    <name type="scientific">Megasphaera cerevisiae DSM 20462</name>
    <dbReference type="NCBI Taxonomy" id="1122219"/>
    <lineage>
        <taxon>Bacteria</taxon>
        <taxon>Bacillati</taxon>
        <taxon>Bacillota</taxon>
        <taxon>Negativicutes</taxon>
        <taxon>Veillonellales</taxon>
        <taxon>Veillonellaceae</taxon>
        <taxon>Megasphaera</taxon>
    </lineage>
</organism>
<proteinExistence type="predicted"/>
<dbReference type="AlphaFoldDB" id="A0A0J6WU17"/>
<dbReference type="RefSeq" id="WP_048515547.1">
    <property type="nucleotide sequence ID" value="NZ_FUXD01000061.1"/>
</dbReference>
<protein>
    <submittedName>
        <fullName evidence="1">Uncharacterized protein</fullName>
    </submittedName>
</protein>
<gene>
    <name evidence="1" type="ORF">AB840_14435</name>
</gene>
<evidence type="ECO:0000313" key="1">
    <source>
        <dbReference type="EMBL" id="KMO85272.1"/>
    </source>
</evidence>
<accession>A0A0J6WU17</accession>
<keyword evidence="2" id="KW-1185">Reference proteome</keyword>
<reference evidence="1 2" key="1">
    <citation type="submission" date="2015-06" db="EMBL/GenBank/DDBJ databases">
        <title>Draft genome sequence of beer spoilage bacterium Megasphaera cerevisiae type strain 20462.</title>
        <authorList>
            <person name="Kutumbaka K."/>
            <person name="Pasmowitz J."/>
            <person name="Mategko J."/>
            <person name="Reyes D."/>
            <person name="Friedrich A."/>
            <person name="Han S."/>
            <person name="Martens-Habbena W."/>
            <person name="Neal-McKinney J."/>
            <person name="Janagama H.K."/>
            <person name="Nadala C."/>
            <person name="Samadpour M."/>
        </authorList>
    </citation>
    <scope>NUCLEOTIDE SEQUENCE [LARGE SCALE GENOMIC DNA]</scope>
    <source>
        <strain evidence="1 2">DSM 20462</strain>
    </source>
</reference>
<evidence type="ECO:0000313" key="2">
    <source>
        <dbReference type="Proteomes" id="UP000036503"/>
    </source>
</evidence>